<proteinExistence type="predicted"/>
<accession>A0ABQ3IDC3</accession>
<evidence type="ECO:0008006" key="4">
    <source>
        <dbReference type="Google" id="ProtNLM"/>
    </source>
</evidence>
<dbReference type="Proteomes" id="UP000626370">
    <property type="component" value="Unassembled WGS sequence"/>
</dbReference>
<evidence type="ECO:0000313" key="3">
    <source>
        <dbReference type="Proteomes" id="UP000626370"/>
    </source>
</evidence>
<reference evidence="3" key="1">
    <citation type="journal article" date="2019" name="Int. J. Syst. Evol. Microbiol.">
        <title>The Global Catalogue of Microorganisms (GCM) 10K type strain sequencing project: providing services to taxonomists for standard genome sequencing and annotation.</title>
        <authorList>
            <consortium name="The Broad Institute Genomics Platform"/>
            <consortium name="The Broad Institute Genome Sequencing Center for Infectious Disease"/>
            <person name="Wu L."/>
            <person name="Ma J."/>
        </authorList>
    </citation>
    <scope>NUCLEOTIDE SEQUENCE [LARGE SCALE GENOMIC DNA]</scope>
    <source>
        <strain evidence="3">CGMCC 1.15922</strain>
    </source>
</reference>
<protein>
    <recommendedName>
        <fullName evidence="4">SH3 domain-containing protein</fullName>
    </recommendedName>
</protein>
<sequence length="566" mass="63809">MSNDTEDFYLCAAKTTENTSWNFGTAPSYCDISPFGDPKFVDDYLSQIIFASEQSVNTERVRYMNELNAVIKVAAKYYLSVRKPDASSEEIAAWVYAIKVVANQETFWSHYFRSVVDNKTKMMRGDSGHGHGMMQIDDRWHFTQINEGKGWQIFENMIYAMEIFYAEWQNAANASCVSSTSNWVERTRSAYSAYNGGPSKICRWSANPAWQDDGFLDKFNAAAWQSYITDETLTTSIDVECLMEGVEFCLPNYQAPEQSQDTDEQMWWYNFLTLTTGETCVLAQGEYHCLSQEQDAVCLSAMFNRITVAAAVELSEQQTQRYSKKIYDRHHCLAQLQHSFTVGDIIITNKDINIRQTPAGSDTNVNSIVGEAYQVLDVVVSLSPVQERYYKIKSNTTVGYVFAGDYDTWQDWAYQGDVNNLDENNKVIAMVGDTVYVTYDNGLSLLSSSQDNADTLATIAKGSALKVDEVSVQGASNDVYYHVTYQGQSGVIYVGQLLSESNELDNVSFSEPNDIDTEQPNIPDDNNSPLKSGGSWHWFSLMLLATALSWKWYLKVVNIGRNKGGK</sequence>
<organism evidence="2 3">
    <name type="scientific">Thalassotalea profundi</name>
    <dbReference type="NCBI Taxonomy" id="2036687"/>
    <lineage>
        <taxon>Bacteria</taxon>
        <taxon>Pseudomonadati</taxon>
        <taxon>Pseudomonadota</taxon>
        <taxon>Gammaproteobacteria</taxon>
        <taxon>Alteromonadales</taxon>
        <taxon>Colwelliaceae</taxon>
        <taxon>Thalassotalea</taxon>
    </lineage>
</organism>
<evidence type="ECO:0000313" key="2">
    <source>
        <dbReference type="EMBL" id="GHE77524.1"/>
    </source>
</evidence>
<name>A0ABQ3IDC3_9GAMM</name>
<gene>
    <name evidence="2" type="ORF">GCM10011501_01390</name>
</gene>
<feature type="compositionally biased region" description="Polar residues" evidence="1">
    <location>
        <begin position="518"/>
        <end position="527"/>
    </location>
</feature>
<feature type="region of interest" description="Disordered" evidence="1">
    <location>
        <begin position="508"/>
        <end position="527"/>
    </location>
</feature>
<evidence type="ECO:0000256" key="1">
    <source>
        <dbReference type="SAM" id="MobiDB-lite"/>
    </source>
</evidence>
<keyword evidence="3" id="KW-1185">Reference proteome</keyword>
<dbReference type="EMBL" id="BNAH01000001">
    <property type="protein sequence ID" value="GHE77524.1"/>
    <property type="molecule type" value="Genomic_DNA"/>
</dbReference>
<comment type="caution">
    <text evidence="2">The sequence shown here is derived from an EMBL/GenBank/DDBJ whole genome shotgun (WGS) entry which is preliminary data.</text>
</comment>
<dbReference type="Gene3D" id="1.10.530.10">
    <property type="match status" value="1"/>
</dbReference>